<keyword evidence="1" id="KW-0812">Transmembrane</keyword>
<reference evidence="2" key="2">
    <citation type="submission" date="2025-09" db="UniProtKB">
        <authorList>
            <consortium name="Ensembl"/>
        </authorList>
    </citation>
    <scope>IDENTIFICATION</scope>
</reference>
<evidence type="ECO:0000313" key="3">
    <source>
        <dbReference type="Proteomes" id="UP000264820"/>
    </source>
</evidence>
<dbReference type="GeneTree" id="ENSGT01050000246411"/>
<dbReference type="Proteomes" id="UP000264820">
    <property type="component" value="Unplaced"/>
</dbReference>
<feature type="transmembrane region" description="Helical" evidence="1">
    <location>
        <begin position="59"/>
        <end position="76"/>
    </location>
</feature>
<proteinExistence type="predicted"/>
<name>A0A3Q3DWE5_HIPCM</name>
<keyword evidence="1" id="KW-0472">Membrane</keyword>
<sequence length="78" mass="8592">TQKSNAAEHTLKILVVHGAEGEDPVDVSVLVEAQEILPACGDTAKVFQKILLGPNSMNFILHFFLSFYFVSIKFVVTK</sequence>
<keyword evidence="3" id="KW-1185">Reference proteome</keyword>
<evidence type="ECO:0000256" key="1">
    <source>
        <dbReference type="SAM" id="Phobius"/>
    </source>
</evidence>
<organism evidence="2 3">
    <name type="scientific">Hippocampus comes</name>
    <name type="common">Tiger tail seahorse</name>
    <dbReference type="NCBI Taxonomy" id="109280"/>
    <lineage>
        <taxon>Eukaryota</taxon>
        <taxon>Metazoa</taxon>
        <taxon>Chordata</taxon>
        <taxon>Craniata</taxon>
        <taxon>Vertebrata</taxon>
        <taxon>Euteleostomi</taxon>
        <taxon>Actinopterygii</taxon>
        <taxon>Neopterygii</taxon>
        <taxon>Teleostei</taxon>
        <taxon>Neoteleostei</taxon>
        <taxon>Acanthomorphata</taxon>
        <taxon>Syngnathiaria</taxon>
        <taxon>Syngnathiformes</taxon>
        <taxon>Syngnathoidei</taxon>
        <taxon>Syngnathidae</taxon>
        <taxon>Hippocampus</taxon>
    </lineage>
</organism>
<keyword evidence="1" id="KW-1133">Transmembrane helix</keyword>
<dbReference type="AlphaFoldDB" id="A0A3Q3DWE5"/>
<evidence type="ECO:0000313" key="2">
    <source>
        <dbReference type="Ensembl" id="ENSHCOP00000022281.1"/>
    </source>
</evidence>
<accession>A0A3Q3DWE5</accession>
<protein>
    <submittedName>
        <fullName evidence="2">Uncharacterized protein</fullName>
    </submittedName>
</protein>
<reference evidence="2" key="1">
    <citation type="submission" date="2025-08" db="UniProtKB">
        <authorList>
            <consortium name="Ensembl"/>
        </authorList>
    </citation>
    <scope>IDENTIFICATION</scope>
</reference>
<dbReference type="Ensembl" id="ENSHCOT00000001474.1">
    <property type="protein sequence ID" value="ENSHCOP00000022281.1"/>
    <property type="gene ID" value="ENSHCOG00000009853.1"/>
</dbReference>